<evidence type="ECO:0008006" key="5">
    <source>
        <dbReference type="Google" id="ProtNLM"/>
    </source>
</evidence>
<feature type="domain" description="Butirosin biosynthesis protein H N-terminal" evidence="1">
    <location>
        <begin position="15"/>
        <end position="143"/>
    </location>
</feature>
<gene>
    <name evidence="3" type="ORF">PAECIP111894_00253</name>
</gene>
<dbReference type="RefSeq" id="WP_234530166.1">
    <property type="nucleotide sequence ID" value="NZ_CAKMAB010000001.1"/>
</dbReference>
<protein>
    <recommendedName>
        <fullName evidence="5">Lantibiotic ABC transporter</fullName>
    </recommendedName>
</protein>
<sequence>MAKIIEGFHPYQGEHCETTAMGNLLQFAGVHLSEPLLFGLGQGLGFIYWDSKKIDFPFIGGRVKPDELTANLAARLGLIVNIQETSSVDKAWQNVRSYIDRGIPVGLKLDSYYLDYFTSKVHFAGHYAVLYGMDDANAYMADTAQQGGLLKTSLTSLAAARNAKGPMSSRNRSFTLEPFDTLPPLVQAIRVSLAKNAHDYLNPPIRNIGNKGIVKMSDEIMKWPSRSNNIEHDLCLTALLMERGGTGGALFRNLYRDFLKECADQLADPKIEQAYHLFAEIAPMWVSVSASINHAGKTGSHRELQQVSKLLLEIADKERAAMELLL</sequence>
<dbReference type="Pfam" id="PF14399">
    <property type="entry name" value="BtrH_N"/>
    <property type="match status" value="1"/>
</dbReference>
<accession>A0ABM9B6C5</accession>
<evidence type="ECO:0000259" key="2">
    <source>
        <dbReference type="Pfam" id="PF16169"/>
    </source>
</evidence>
<dbReference type="Proteomes" id="UP000838749">
    <property type="component" value="Unassembled WGS sequence"/>
</dbReference>
<evidence type="ECO:0000313" key="3">
    <source>
        <dbReference type="EMBL" id="CAH1054108.1"/>
    </source>
</evidence>
<dbReference type="InterPro" id="IPR032369">
    <property type="entry name" value="DUF4872"/>
</dbReference>
<keyword evidence="4" id="KW-1185">Reference proteome</keyword>
<comment type="caution">
    <text evidence="3">The sequence shown here is derived from an EMBL/GenBank/DDBJ whole genome shotgun (WGS) entry which is preliminary data.</text>
</comment>
<dbReference type="EMBL" id="CAKMAB010000001">
    <property type="protein sequence ID" value="CAH1054108.1"/>
    <property type="molecule type" value="Genomic_DNA"/>
</dbReference>
<evidence type="ECO:0000259" key="1">
    <source>
        <dbReference type="Pfam" id="PF14399"/>
    </source>
</evidence>
<name>A0ABM9B6C5_9BACL</name>
<dbReference type="Pfam" id="PF16169">
    <property type="entry name" value="DUF4872"/>
    <property type="match status" value="1"/>
</dbReference>
<organism evidence="3 4">
    <name type="scientific">Paenibacillus pseudetheri</name>
    <dbReference type="NCBI Taxonomy" id="2897682"/>
    <lineage>
        <taxon>Bacteria</taxon>
        <taxon>Bacillati</taxon>
        <taxon>Bacillota</taxon>
        <taxon>Bacilli</taxon>
        <taxon>Bacillales</taxon>
        <taxon>Paenibacillaceae</taxon>
        <taxon>Paenibacillus</taxon>
    </lineage>
</organism>
<reference evidence="3" key="1">
    <citation type="submission" date="2021-12" db="EMBL/GenBank/DDBJ databases">
        <authorList>
            <person name="Criscuolo A."/>
        </authorList>
    </citation>
    <scope>NUCLEOTIDE SEQUENCE</scope>
    <source>
        <strain evidence="3">CIP111894</strain>
    </source>
</reference>
<proteinExistence type="predicted"/>
<feature type="domain" description="DUF4872" evidence="2">
    <location>
        <begin position="156"/>
        <end position="325"/>
    </location>
</feature>
<evidence type="ECO:0000313" key="4">
    <source>
        <dbReference type="Proteomes" id="UP000838749"/>
    </source>
</evidence>
<dbReference type="InterPro" id="IPR026935">
    <property type="entry name" value="BtrH_N"/>
</dbReference>